<dbReference type="EMBL" id="NCSJ02000060">
    <property type="protein sequence ID" value="RFU32156.1"/>
    <property type="molecule type" value="Genomic_DNA"/>
</dbReference>
<dbReference type="SMART" id="SM00906">
    <property type="entry name" value="Fungal_trans"/>
    <property type="match status" value="1"/>
</dbReference>
<dbReference type="PANTHER" id="PTHR47425">
    <property type="entry name" value="FARB-RELATED"/>
    <property type="match status" value="1"/>
</dbReference>
<dbReference type="PANTHER" id="PTHR47425:SF3">
    <property type="entry name" value="ZN(II)2CYS6 TRANSCRIPTION FACTOR (EUROFUNG)"/>
    <property type="match status" value="1"/>
</dbReference>
<sequence length="651" mass="73685">MNTTSKGLAFTPRSSHFSFPNFIQAPPTTITEDDLEYLKKKDALTIPERKLRDELLKCYIKYVHCYLPLVDLQDFVPILNSDKISISPVSLLLFQTMMFAGAAFIENKYLQQEGFENRKTARNVLFQRAKVSGILPKVRNRFNSQQLLFELDYEQDPVRRTLAVLLMTYWNDTPEADKGTWHWMGVALMLCRRIGLHRDPEPLDLDIRQKCLLKRIWWSCFMREHLIALGMRKPPRISGDDFDVPMLTLDDFEFMMQTPETLQALKICSTFLNHDAITGMARLCIEKVKMCSFIGRILKSQYQAPEISETRRLVPKLTDEVELSEVFECDEEIEKWHKELPTGVQYHPLAADIKPGSTESILVINRALLQMMYSAVKIILHRPQAVLNSPTTIDPIIRYHSNQQALRSAIEITQIAHDLHESDLSSFLPTSGVTFLVPGIAVNLLCAASSNVQSCSVGLKRLYQSIEVLQKLQDAYVSADVAMSYLQAAAQKLQVPLRSIRLPEAANLGIVTTTKGDVISSSKDIADMVISTYTLSSNEKEMLSSWSNGLDVDVVRLVQSSSANCTNRELDTAQYPETDGDCKDFKCHPELGMTSLIDNGKTDRLDTDPIDTYLDTNFQDLLLGGIPVESGLGWGDIQLLWDFPAEHYTLK</sequence>
<dbReference type="CDD" id="cd12148">
    <property type="entry name" value="fungal_TF_MHR"/>
    <property type="match status" value="1"/>
</dbReference>
<dbReference type="InterPro" id="IPR052761">
    <property type="entry name" value="Fungal_Detox/Toxin_TFs"/>
</dbReference>
<dbReference type="InterPro" id="IPR007219">
    <property type="entry name" value="XnlR_reg_dom"/>
</dbReference>
<keyword evidence="1" id="KW-0539">Nucleus</keyword>
<reference evidence="3 4" key="1">
    <citation type="submission" date="2018-05" db="EMBL/GenBank/DDBJ databases">
        <title>Draft genome sequence of Scytalidium lignicola DSM 105466, a ubiquitous saprotrophic fungus.</title>
        <authorList>
            <person name="Buettner E."/>
            <person name="Gebauer A.M."/>
            <person name="Hofrichter M."/>
            <person name="Liers C."/>
            <person name="Kellner H."/>
        </authorList>
    </citation>
    <scope>NUCLEOTIDE SEQUENCE [LARGE SCALE GENOMIC DNA]</scope>
    <source>
        <strain evidence="3 4">DSM 105466</strain>
    </source>
</reference>
<dbReference type="Pfam" id="PF04082">
    <property type="entry name" value="Fungal_trans"/>
    <property type="match status" value="1"/>
</dbReference>
<dbReference type="OrthoDB" id="4451586at2759"/>
<dbReference type="GO" id="GO:0003677">
    <property type="term" value="F:DNA binding"/>
    <property type="evidence" value="ECO:0007669"/>
    <property type="project" value="InterPro"/>
</dbReference>
<feature type="non-terminal residue" evidence="3">
    <location>
        <position position="651"/>
    </location>
</feature>
<comment type="caution">
    <text evidence="3">The sequence shown here is derived from an EMBL/GenBank/DDBJ whole genome shotgun (WGS) entry which is preliminary data.</text>
</comment>
<evidence type="ECO:0000256" key="1">
    <source>
        <dbReference type="ARBA" id="ARBA00023242"/>
    </source>
</evidence>
<evidence type="ECO:0000259" key="2">
    <source>
        <dbReference type="SMART" id="SM00906"/>
    </source>
</evidence>
<proteinExistence type="predicted"/>
<feature type="non-terminal residue" evidence="3">
    <location>
        <position position="1"/>
    </location>
</feature>
<accession>A0A3E2HFF7</accession>
<evidence type="ECO:0000313" key="4">
    <source>
        <dbReference type="Proteomes" id="UP000258309"/>
    </source>
</evidence>
<dbReference type="AlphaFoldDB" id="A0A3E2HFF7"/>
<dbReference type="GO" id="GO:0006351">
    <property type="term" value="P:DNA-templated transcription"/>
    <property type="evidence" value="ECO:0007669"/>
    <property type="project" value="InterPro"/>
</dbReference>
<gene>
    <name evidence="3" type="ORF">B7463_g4141</name>
</gene>
<keyword evidence="4" id="KW-1185">Reference proteome</keyword>
<evidence type="ECO:0000313" key="3">
    <source>
        <dbReference type="EMBL" id="RFU32156.1"/>
    </source>
</evidence>
<dbReference type="Proteomes" id="UP000258309">
    <property type="component" value="Unassembled WGS sequence"/>
</dbReference>
<dbReference type="OMA" id="LMTYWSD"/>
<feature type="domain" description="Xylanolytic transcriptional activator regulatory" evidence="2">
    <location>
        <begin position="180"/>
        <end position="252"/>
    </location>
</feature>
<protein>
    <recommendedName>
        <fullName evidence="2">Xylanolytic transcriptional activator regulatory domain-containing protein</fullName>
    </recommendedName>
</protein>
<dbReference type="GO" id="GO:0008270">
    <property type="term" value="F:zinc ion binding"/>
    <property type="evidence" value="ECO:0007669"/>
    <property type="project" value="InterPro"/>
</dbReference>
<organism evidence="3 4">
    <name type="scientific">Scytalidium lignicola</name>
    <name type="common">Hyphomycete</name>
    <dbReference type="NCBI Taxonomy" id="5539"/>
    <lineage>
        <taxon>Eukaryota</taxon>
        <taxon>Fungi</taxon>
        <taxon>Dikarya</taxon>
        <taxon>Ascomycota</taxon>
        <taxon>Pezizomycotina</taxon>
        <taxon>Leotiomycetes</taxon>
        <taxon>Leotiomycetes incertae sedis</taxon>
        <taxon>Scytalidium</taxon>
    </lineage>
</organism>
<name>A0A3E2HFF7_SCYLI</name>